<sequence>MDKTNKNQLSLATADVGRAAIEANANLVVVFDHKKLFWPFEGLALLAQQTPGALTLGLFCACVAKAGEPCESRKTGNSFMFVARNLSSKEAMKDL</sequence>
<dbReference type="RefSeq" id="WP_217743697.1">
    <property type="nucleotide sequence ID" value="NZ_JAHOEI010000001.1"/>
</dbReference>
<evidence type="ECO:0000313" key="1">
    <source>
        <dbReference type="EMBL" id="MBV3386182.1"/>
    </source>
</evidence>
<reference evidence="1" key="1">
    <citation type="submission" date="2021-06" db="EMBL/GenBank/DDBJ databases">
        <title>Collection of gut derived symbiotic bacterial strains cultured from healthy donors.</title>
        <authorList>
            <person name="Lin H."/>
            <person name="Littmann E."/>
            <person name="Pamer E.G."/>
        </authorList>
    </citation>
    <scope>NUCLEOTIDE SEQUENCE</scope>
    <source>
        <strain evidence="1">MSK.21.74</strain>
    </source>
</reference>
<proteinExistence type="predicted"/>
<comment type="caution">
    <text evidence="1">The sequence shown here is derived from an EMBL/GenBank/DDBJ whole genome shotgun (WGS) entry which is preliminary data.</text>
</comment>
<accession>A0AAW4MUA1</accession>
<dbReference type="EMBL" id="JAHOEI010000001">
    <property type="protein sequence ID" value="MBV3386182.1"/>
    <property type="molecule type" value="Genomic_DNA"/>
</dbReference>
<protein>
    <submittedName>
        <fullName evidence="1">Uncharacterized protein</fullName>
    </submittedName>
</protein>
<name>A0AAW4MUA1_9BACT</name>
<dbReference type="Proteomes" id="UP001196765">
    <property type="component" value="Unassembled WGS sequence"/>
</dbReference>
<dbReference type="AlphaFoldDB" id="A0AAW4MUA1"/>
<evidence type="ECO:0000313" key="2">
    <source>
        <dbReference type="Proteomes" id="UP001196765"/>
    </source>
</evidence>
<organism evidence="1 2">
    <name type="scientific">Segatella copri</name>
    <dbReference type="NCBI Taxonomy" id="165179"/>
    <lineage>
        <taxon>Bacteria</taxon>
        <taxon>Pseudomonadati</taxon>
        <taxon>Bacteroidota</taxon>
        <taxon>Bacteroidia</taxon>
        <taxon>Bacteroidales</taxon>
        <taxon>Prevotellaceae</taxon>
        <taxon>Segatella</taxon>
    </lineage>
</organism>
<gene>
    <name evidence="1" type="ORF">KSW82_00250</name>
</gene>